<evidence type="ECO:0000313" key="1">
    <source>
        <dbReference type="EMBL" id="EXJ57390.1"/>
    </source>
</evidence>
<protein>
    <submittedName>
        <fullName evidence="1">Uncharacterized protein</fullName>
    </submittedName>
</protein>
<dbReference type="Pfam" id="PF01042">
    <property type="entry name" value="Ribonuc_L-PSP"/>
    <property type="match status" value="1"/>
</dbReference>
<dbReference type="SUPFAM" id="SSF55298">
    <property type="entry name" value="YjgF-like"/>
    <property type="match status" value="1"/>
</dbReference>
<dbReference type="VEuPathDB" id="FungiDB:A1O7_07737"/>
<dbReference type="RefSeq" id="XP_007759924.1">
    <property type="nucleotide sequence ID" value="XM_007761734.1"/>
</dbReference>
<proteinExistence type="predicted"/>
<accession>W9VXG5</accession>
<comment type="caution">
    <text evidence="1">The sequence shown here is derived from an EMBL/GenBank/DDBJ whole genome shotgun (WGS) entry which is preliminary data.</text>
</comment>
<dbReference type="AlphaFoldDB" id="W9VXG5"/>
<dbReference type="Gene3D" id="3.30.1330.40">
    <property type="entry name" value="RutC-like"/>
    <property type="match status" value="1"/>
</dbReference>
<dbReference type="STRING" id="1182544.W9VXG5"/>
<dbReference type="GeneID" id="19182309"/>
<dbReference type="EMBL" id="AMGW01000005">
    <property type="protein sequence ID" value="EXJ57390.1"/>
    <property type="molecule type" value="Genomic_DNA"/>
</dbReference>
<organism evidence="1 2">
    <name type="scientific">Cladophialophora yegresii CBS 114405</name>
    <dbReference type="NCBI Taxonomy" id="1182544"/>
    <lineage>
        <taxon>Eukaryota</taxon>
        <taxon>Fungi</taxon>
        <taxon>Dikarya</taxon>
        <taxon>Ascomycota</taxon>
        <taxon>Pezizomycotina</taxon>
        <taxon>Eurotiomycetes</taxon>
        <taxon>Chaetothyriomycetidae</taxon>
        <taxon>Chaetothyriales</taxon>
        <taxon>Herpotrichiellaceae</taxon>
        <taxon>Cladophialophora</taxon>
    </lineage>
</organism>
<reference evidence="1 2" key="1">
    <citation type="submission" date="2013-03" db="EMBL/GenBank/DDBJ databases">
        <title>The Genome Sequence of Cladophialophora yegresii CBS 114405.</title>
        <authorList>
            <consortium name="The Broad Institute Genomics Platform"/>
            <person name="Cuomo C."/>
            <person name="de Hoog S."/>
            <person name="Gorbushina A."/>
            <person name="Walker B."/>
            <person name="Young S.K."/>
            <person name="Zeng Q."/>
            <person name="Gargeya S."/>
            <person name="Fitzgerald M."/>
            <person name="Haas B."/>
            <person name="Abouelleil A."/>
            <person name="Allen A.W."/>
            <person name="Alvarado L."/>
            <person name="Arachchi H.M."/>
            <person name="Berlin A.M."/>
            <person name="Chapman S.B."/>
            <person name="Gainer-Dewar J."/>
            <person name="Goldberg J."/>
            <person name="Griggs A."/>
            <person name="Gujja S."/>
            <person name="Hansen M."/>
            <person name="Howarth C."/>
            <person name="Imamovic A."/>
            <person name="Ireland A."/>
            <person name="Larimer J."/>
            <person name="McCowan C."/>
            <person name="Murphy C."/>
            <person name="Pearson M."/>
            <person name="Poon T.W."/>
            <person name="Priest M."/>
            <person name="Roberts A."/>
            <person name="Saif S."/>
            <person name="Shea T."/>
            <person name="Sisk P."/>
            <person name="Sykes S."/>
            <person name="Wortman J."/>
            <person name="Nusbaum C."/>
            <person name="Birren B."/>
        </authorList>
    </citation>
    <scope>NUCLEOTIDE SEQUENCE [LARGE SCALE GENOMIC DNA]</scope>
    <source>
        <strain evidence="1 2">CBS 114405</strain>
    </source>
</reference>
<gene>
    <name evidence="1" type="ORF">A1O7_07737</name>
</gene>
<keyword evidence="2" id="KW-1185">Reference proteome</keyword>
<dbReference type="InterPro" id="IPR006175">
    <property type="entry name" value="YjgF/YER057c/UK114"/>
</dbReference>
<dbReference type="Proteomes" id="UP000019473">
    <property type="component" value="Unassembled WGS sequence"/>
</dbReference>
<dbReference type="InterPro" id="IPR035959">
    <property type="entry name" value="RutC-like_sf"/>
</dbReference>
<dbReference type="OrthoDB" id="309640at2759"/>
<dbReference type="eggNOG" id="ENOG502TBGS">
    <property type="taxonomic scope" value="Eukaryota"/>
</dbReference>
<name>W9VXG5_9EURO</name>
<dbReference type="HOGENOM" id="CLU_1695478_0_0_1"/>
<sequence length="158" mass="16775">MSFVKSHFYPGAETLAEVFSCSSSSSFPVKGARIVAVGGQIGESAEYSPFTPDGADGSQFEGGHAQQFEVAMHNVERALAAASPHLTAEELWAGVFNMTSFHVGVVSQEEQLKIGASARKYFGKGNSKPAWAAICVAALFPPKCLIEIQVQAAYKEDA</sequence>
<evidence type="ECO:0000313" key="2">
    <source>
        <dbReference type="Proteomes" id="UP000019473"/>
    </source>
</evidence>